<dbReference type="PANTHER" id="PTHR30483">
    <property type="entry name" value="LEUCINE-SPECIFIC-BINDING PROTEIN"/>
    <property type="match status" value="1"/>
</dbReference>
<dbReference type="Pfam" id="PF13458">
    <property type="entry name" value="Peripla_BP_6"/>
    <property type="match status" value="1"/>
</dbReference>
<keyword evidence="3" id="KW-1133">Transmembrane helix</keyword>
<dbReference type="RefSeq" id="WP_220611607.1">
    <property type="nucleotide sequence ID" value="NZ_CP080598.1"/>
</dbReference>
<organism evidence="5 6">
    <name type="scientific">Sphaerospermopsis torques-reginae ITEP-024</name>
    <dbReference type="NCBI Taxonomy" id="984208"/>
    <lineage>
        <taxon>Bacteria</taxon>
        <taxon>Bacillati</taxon>
        <taxon>Cyanobacteriota</taxon>
        <taxon>Cyanophyceae</taxon>
        <taxon>Nostocales</taxon>
        <taxon>Aphanizomenonaceae</taxon>
        <taxon>Sphaerospermopsis</taxon>
        <taxon>Sphaerospermopsis torques-reginae</taxon>
    </lineage>
</organism>
<comment type="similarity">
    <text evidence="1">Belongs to the leucine-binding protein family.</text>
</comment>
<accession>A0ABX8X5E5</accession>
<feature type="transmembrane region" description="Helical" evidence="3">
    <location>
        <begin position="21"/>
        <end position="39"/>
    </location>
</feature>
<feature type="domain" description="Leucine-binding protein" evidence="4">
    <location>
        <begin position="160"/>
        <end position="470"/>
    </location>
</feature>
<evidence type="ECO:0000256" key="2">
    <source>
        <dbReference type="ARBA" id="ARBA00022729"/>
    </source>
</evidence>
<evidence type="ECO:0000313" key="6">
    <source>
        <dbReference type="Proteomes" id="UP000826540"/>
    </source>
</evidence>
<dbReference type="InterPro" id="IPR051010">
    <property type="entry name" value="BCAA_transport"/>
</dbReference>
<dbReference type="InterPro" id="IPR028082">
    <property type="entry name" value="Peripla_BP_I"/>
</dbReference>
<dbReference type="SUPFAM" id="SSF53822">
    <property type="entry name" value="Periplasmic binding protein-like I"/>
    <property type="match status" value="1"/>
</dbReference>
<keyword evidence="3" id="KW-0812">Transmembrane</keyword>
<keyword evidence="2" id="KW-0732">Signal</keyword>
<evidence type="ECO:0000259" key="4">
    <source>
        <dbReference type="Pfam" id="PF13458"/>
    </source>
</evidence>
<dbReference type="CDD" id="cd06268">
    <property type="entry name" value="PBP1_ABC_transporter_LIVBP-like"/>
    <property type="match status" value="1"/>
</dbReference>
<evidence type="ECO:0000256" key="3">
    <source>
        <dbReference type="SAM" id="Phobius"/>
    </source>
</evidence>
<name>A0ABX8X5E5_9CYAN</name>
<dbReference type="Gene3D" id="3.40.50.2300">
    <property type="match status" value="2"/>
</dbReference>
<dbReference type="EMBL" id="CP080598">
    <property type="protein sequence ID" value="QYX33897.1"/>
    <property type="molecule type" value="Genomic_DNA"/>
</dbReference>
<gene>
    <name evidence="5" type="ORF">K2F26_11655</name>
</gene>
<dbReference type="PANTHER" id="PTHR30483:SF6">
    <property type="entry name" value="PERIPLASMIC BINDING PROTEIN OF ABC TRANSPORTER FOR NATURAL AMINO ACIDS"/>
    <property type="match status" value="1"/>
</dbReference>
<dbReference type="Proteomes" id="UP000826540">
    <property type="component" value="Chromosome"/>
</dbReference>
<sequence>MSLKRLIRKINRSFGKKLTSLVVALGLLIIVPTSIYLIFNPSEMESHITLQENVITNSRGQNLSSCPQLIIKNTDLNNRISLGNKTLIGEQFLIPDHTDMNRNKKIQLSVKKKQAGTQAFAQGNCEEAKKLFAEAKNIFPNDPENIIYLHNVQVGSNPLKIAVSVPIGNQPPIAQEILRGVAYAQYKINETGINNRKLLVEIINDDNDSGVVKKVAEELVKDATILAVIGHNTSKASLAAAPFYNDQLVMVSPTSTSDNLSNYNKFIFRSVFTNREMTKTLAKYAVKTINKNPIAVCYAHDDPSSKSFTVDFRKSVNNEGGKTIEIDCNLSSSNFNAVTAVSQAINLGANGLFIDPEINQLNTAINLANVNNGRLVLFGEPTLYTKEILQGQVEGLVLVAPWHPDLNPSFAQNMQSFWGGPVNWRTGMAYDATQAIIAGLQQKQTRQGLQQVLGSREFTAQGENGEIKFDYDSGDRLGTVVLVTVSNKNFKSIPVK</sequence>
<evidence type="ECO:0000256" key="1">
    <source>
        <dbReference type="ARBA" id="ARBA00010062"/>
    </source>
</evidence>
<keyword evidence="3" id="KW-0472">Membrane</keyword>
<proteinExistence type="inferred from homology"/>
<protein>
    <submittedName>
        <fullName evidence="5">ABC transporter substrate-binding protein</fullName>
    </submittedName>
</protein>
<evidence type="ECO:0000313" key="5">
    <source>
        <dbReference type="EMBL" id="QYX33897.1"/>
    </source>
</evidence>
<dbReference type="InterPro" id="IPR028081">
    <property type="entry name" value="Leu-bd"/>
</dbReference>
<reference evidence="5 6" key="1">
    <citation type="journal article" date="2022" name="J. Am. Chem. Soc.">
        <title>Biosynthesis of Guanitoxin Enables Global Environmental Detection in Freshwater Cyanobacteria.</title>
        <authorList>
            <person name="Lima S.T."/>
            <person name="Fallon T.R."/>
            <person name="Cordoza J.L."/>
            <person name="Chekan J.R."/>
            <person name="Delbaje E."/>
            <person name="Hopiavuori A.R."/>
            <person name="Alvarenga D.O."/>
            <person name="Wood S.M."/>
            <person name="Luhavaya H."/>
            <person name="Baumgartner J.T."/>
            <person name="Dorr F.A."/>
            <person name="Etchegaray A."/>
            <person name="Pinto E."/>
            <person name="McKinnie S.M.K."/>
            <person name="Fiore M.F."/>
            <person name="Moore B.S."/>
        </authorList>
    </citation>
    <scope>NUCLEOTIDE SEQUENCE [LARGE SCALE GENOMIC DNA]</scope>
    <source>
        <strain evidence="5 6">ITEP-024</strain>
    </source>
</reference>
<keyword evidence="6" id="KW-1185">Reference proteome</keyword>